<dbReference type="SUPFAM" id="SSF48452">
    <property type="entry name" value="TPR-like"/>
    <property type="match status" value="4"/>
</dbReference>
<feature type="repeat" description="TPR" evidence="3">
    <location>
        <begin position="658"/>
        <end position="691"/>
    </location>
</feature>
<keyword evidence="2 3" id="KW-0802">TPR repeat</keyword>
<keyword evidence="6" id="KW-1185">Reference proteome</keyword>
<evidence type="ECO:0000256" key="2">
    <source>
        <dbReference type="ARBA" id="ARBA00022803"/>
    </source>
</evidence>
<dbReference type="Gene3D" id="1.25.40.10">
    <property type="entry name" value="Tetratricopeptide repeat domain"/>
    <property type="match status" value="2"/>
</dbReference>
<reference evidence="5 6" key="1">
    <citation type="submission" date="2016-10" db="EMBL/GenBank/DDBJ databases">
        <authorList>
            <person name="de Groot N.N."/>
        </authorList>
    </citation>
    <scope>NUCLEOTIDE SEQUENCE [LARGE SCALE GENOMIC DNA]</scope>
    <source>
        <strain evidence="5 6">Nv1</strain>
    </source>
</reference>
<dbReference type="PANTHER" id="PTHR44943:SF8">
    <property type="entry name" value="TPR REPEAT-CONTAINING PROTEIN MJ0263"/>
    <property type="match status" value="1"/>
</dbReference>
<name>A0A1H7GWE4_9PROT</name>
<evidence type="ECO:0000313" key="6">
    <source>
        <dbReference type="Proteomes" id="UP000198620"/>
    </source>
</evidence>
<keyword evidence="1" id="KW-0677">Repeat</keyword>
<dbReference type="Pfam" id="PF14559">
    <property type="entry name" value="TPR_19"/>
    <property type="match status" value="1"/>
</dbReference>
<dbReference type="InterPro" id="IPR019734">
    <property type="entry name" value="TPR_rpt"/>
</dbReference>
<organism evidence="5 6">
    <name type="scientific">Nitrosovibrio tenuis</name>
    <dbReference type="NCBI Taxonomy" id="1233"/>
    <lineage>
        <taxon>Bacteria</taxon>
        <taxon>Pseudomonadati</taxon>
        <taxon>Pseudomonadota</taxon>
        <taxon>Betaproteobacteria</taxon>
        <taxon>Nitrosomonadales</taxon>
        <taxon>Nitrosomonadaceae</taxon>
        <taxon>Nitrosovibrio</taxon>
    </lineage>
</organism>
<protein>
    <submittedName>
        <fullName evidence="5">Tetratricopeptide repeat-containing protein</fullName>
    </submittedName>
</protein>
<evidence type="ECO:0000259" key="4">
    <source>
        <dbReference type="Pfam" id="PF24604"/>
    </source>
</evidence>
<dbReference type="Proteomes" id="UP000198620">
    <property type="component" value="Unassembled WGS sequence"/>
</dbReference>
<dbReference type="InterPro" id="IPR011990">
    <property type="entry name" value="TPR-like_helical_dom_sf"/>
</dbReference>
<dbReference type="EMBL" id="FOBH01000001">
    <property type="protein sequence ID" value="SEK42388.1"/>
    <property type="molecule type" value="Genomic_DNA"/>
</dbReference>
<dbReference type="AlphaFoldDB" id="A0A1H7GWE4"/>
<evidence type="ECO:0000256" key="1">
    <source>
        <dbReference type="ARBA" id="ARBA00022737"/>
    </source>
</evidence>
<dbReference type="PROSITE" id="PS50005">
    <property type="entry name" value="TPR"/>
    <property type="match status" value="2"/>
</dbReference>
<sequence length="1192" mass="134652">MSLFGSLKKTIFLFGLALSLVFALLFYREDRLRELFQIEKPDHLSVLYLNLLLDINPDDAGLRMELARHHINLGELDEARTVLEPLLAENGPADLSTRLLVLEIDLKDYLSIVEDDPSRKTKLVNLQNSIIEISKHQVPITLLPKIIKLSLELEQPAVVANLYYRWSAVTLDSSERLEKLQESAKWHIASEMPHRAAEIYNESYTLSKDPAQARQFAFLTLQTLRAAGDRKLALEYFHNYHQRFPKDPELLDEAISIHLADNNQRHAHEMGAVRLELDPDNPEQIRKQVDRALSVGEIQSALILAQRLVEVAPADENAHESLGRIAEWAVMPEVALKEWLWLARNRKDDVSIMNTIRLSKALYSIGTALEMLVQLSDRRKLTSEEMNSLLSAYNEAGSLSDHVKFLESYLKRYPNNLQVWEALAKTQENAGQLTEAMTTWGLIGTNFNRVPETVTHQARLIWKNGQSEKALSVLLSNKNNAPAKETYFWKILSDLSWELKRPEHSLSAYNVLWKSGSTNALIPERLIQLTRDMGKTEESIAIGEEAYHRLSQSRWLLLSMDVANQAGLTEQLKRLLKKAKSNESQFLKSEMYWLMRAQLNIHESQPETAMKDYQQALEVNPASTTAKEGIFWNLIGQGDKRSLQSHIKTWRGEASKNPSLWGVYGVALVKVGQNKEALPWFERKSRISPDDYLWLLTYADALSKSGHIDKAWHLRKHVLFNLRSRLNELGKTPGKKIKELLRPEYIALIRDLEGANADVSLLKKLLAKGYDDPVVQELLVAAYLSQENYPAARYWLLHEHVTRQNSPTWQRLSLALGENDLATVANILENENDSLSEFNKMESLKRLGRNEEALASTYKLLETHKQPSPLQASLFNLRDELVVKTSRQITGSFDYRTLGNINFIESRARLNVPYLRGVLATDLRHIHLSSTDPNITLPATDEVDISTEYRHPLRQGMFQANVGGNLREVNSIAYGAARVSQDLTNRLRASLRVGVNELSHETGALRALGTKDTVLLGISTQLSQQTFVNLEVDGHRYSTRGGGELGKGYKLQAIMGHSLLSGFRDWQIRLQGSWEDNSLAQTLPSDLTGLLSPAIAEPQTIVPRRFAMMGMGTSFRYGPPDQGVLRSPFILADVWAGYVWPADALGYNGRLSMGIQLLGPDILSVGAFYSNVQGGRTNQPFAGAGVQYSFRF</sequence>
<feature type="domain" description="PelB C-terminal" evidence="4">
    <location>
        <begin position="884"/>
        <end position="1191"/>
    </location>
</feature>
<dbReference type="InterPro" id="IPR051685">
    <property type="entry name" value="Ycf3/AcsC/BcsC/TPR_MFPF"/>
</dbReference>
<evidence type="ECO:0000256" key="3">
    <source>
        <dbReference type="PROSITE-ProRule" id="PRU00339"/>
    </source>
</evidence>
<dbReference type="OrthoDB" id="6072349at2"/>
<accession>A0A1H7GWE4</accession>
<dbReference type="InterPro" id="IPR057306">
    <property type="entry name" value="B-barrel_PelB_C"/>
</dbReference>
<dbReference type="STRING" id="1233.SAMN05216387_101403"/>
<dbReference type="Pfam" id="PF13429">
    <property type="entry name" value="TPR_15"/>
    <property type="match status" value="1"/>
</dbReference>
<dbReference type="RefSeq" id="WP_090826527.1">
    <property type="nucleotide sequence ID" value="NZ_FOBH01000001.1"/>
</dbReference>
<gene>
    <name evidence="5" type="ORF">SAMN05216387_101403</name>
</gene>
<feature type="repeat" description="TPR" evidence="3">
    <location>
        <begin position="590"/>
        <end position="623"/>
    </location>
</feature>
<evidence type="ECO:0000313" key="5">
    <source>
        <dbReference type="EMBL" id="SEK42388.1"/>
    </source>
</evidence>
<dbReference type="Pfam" id="PF24604">
    <property type="entry name" value="B-barrel_PelB_C"/>
    <property type="match status" value="1"/>
</dbReference>
<proteinExistence type="predicted"/>
<dbReference type="PANTHER" id="PTHR44943">
    <property type="entry name" value="CELLULOSE SYNTHASE OPERON PROTEIN C"/>
    <property type="match status" value="1"/>
</dbReference>